<evidence type="ECO:0000313" key="1">
    <source>
        <dbReference type="EMBL" id="JAI07799.1"/>
    </source>
</evidence>
<reference evidence="1" key="1">
    <citation type="submission" date="2014-11" db="EMBL/GenBank/DDBJ databases">
        <authorList>
            <person name="Amaro Gonzalez C."/>
        </authorList>
    </citation>
    <scope>NUCLEOTIDE SEQUENCE</scope>
</reference>
<dbReference type="EMBL" id="GBXM01000779">
    <property type="protein sequence ID" value="JAI07799.1"/>
    <property type="molecule type" value="Transcribed_RNA"/>
</dbReference>
<name>A0A0E9Y1G1_ANGAN</name>
<accession>A0A0E9Y1G1</accession>
<sequence length="73" mass="8805">MSLTIRQTRFSDEGDYQCFYNSPKREGESRFCQSRCYRPPTPDPHSEGRWFALHTALYRRPSEGNIQCRPWFR</sequence>
<organism evidence="1">
    <name type="scientific">Anguilla anguilla</name>
    <name type="common">European freshwater eel</name>
    <name type="synonym">Muraena anguilla</name>
    <dbReference type="NCBI Taxonomy" id="7936"/>
    <lineage>
        <taxon>Eukaryota</taxon>
        <taxon>Metazoa</taxon>
        <taxon>Chordata</taxon>
        <taxon>Craniata</taxon>
        <taxon>Vertebrata</taxon>
        <taxon>Euteleostomi</taxon>
        <taxon>Actinopterygii</taxon>
        <taxon>Neopterygii</taxon>
        <taxon>Teleostei</taxon>
        <taxon>Anguilliformes</taxon>
        <taxon>Anguillidae</taxon>
        <taxon>Anguilla</taxon>
    </lineage>
</organism>
<proteinExistence type="predicted"/>
<protein>
    <submittedName>
        <fullName evidence="1">Uncharacterized protein</fullName>
    </submittedName>
</protein>
<reference evidence="1" key="2">
    <citation type="journal article" date="2015" name="Fish Shellfish Immunol.">
        <title>Early steps in the European eel (Anguilla anguilla)-Vibrio vulnificus interaction in the gills: Role of the RtxA13 toxin.</title>
        <authorList>
            <person name="Callol A."/>
            <person name="Pajuelo D."/>
            <person name="Ebbesson L."/>
            <person name="Teles M."/>
            <person name="MacKenzie S."/>
            <person name="Amaro C."/>
        </authorList>
    </citation>
    <scope>NUCLEOTIDE SEQUENCE</scope>
</reference>
<dbReference type="AlphaFoldDB" id="A0A0E9Y1G1"/>